<dbReference type="AlphaFoldDB" id="A0A1F4VBQ8"/>
<evidence type="ECO:0000256" key="1">
    <source>
        <dbReference type="SAM" id="Phobius"/>
    </source>
</evidence>
<keyword evidence="1" id="KW-0812">Transmembrane</keyword>
<evidence type="ECO:0000313" key="3">
    <source>
        <dbReference type="Proteomes" id="UP000178127"/>
    </source>
</evidence>
<feature type="transmembrane region" description="Helical" evidence="1">
    <location>
        <begin position="12"/>
        <end position="30"/>
    </location>
</feature>
<dbReference type="EMBL" id="MEVD01000003">
    <property type="protein sequence ID" value="OGC54458.1"/>
    <property type="molecule type" value="Genomic_DNA"/>
</dbReference>
<protein>
    <submittedName>
        <fullName evidence="2">Uncharacterized protein</fullName>
    </submittedName>
</protein>
<evidence type="ECO:0000313" key="2">
    <source>
        <dbReference type="EMBL" id="OGC54458.1"/>
    </source>
</evidence>
<proteinExistence type="predicted"/>
<gene>
    <name evidence="2" type="ORF">A3D91_00995</name>
</gene>
<dbReference type="STRING" id="1802620.A3D91_00995"/>
<sequence>MREEEKHLKHYLILVLGIVIFMLFIAYFKYYNNVQILLSAGLSAFYCLWGIIHHAVEGRLSRLIFLEYILIGFLVFLLLFTALSI</sequence>
<comment type="caution">
    <text evidence="2">The sequence shown here is derived from an EMBL/GenBank/DDBJ whole genome shotgun (WGS) entry which is preliminary data.</text>
</comment>
<keyword evidence="1" id="KW-1133">Transmembrane helix</keyword>
<accession>A0A1F4VBQ8</accession>
<reference evidence="2 3" key="1">
    <citation type="journal article" date="2016" name="Nat. Commun.">
        <title>Thousands of microbial genomes shed light on interconnected biogeochemical processes in an aquifer system.</title>
        <authorList>
            <person name="Anantharaman K."/>
            <person name="Brown C.T."/>
            <person name="Hug L.A."/>
            <person name="Sharon I."/>
            <person name="Castelle C.J."/>
            <person name="Probst A.J."/>
            <person name="Thomas B.C."/>
            <person name="Singh A."/>
            <person name="Wilkins M.J."/>
            <person name="Karaoz U."/>
            <person name="Brodie E.L."/>
            <person name="Williams K.H."/>
            <person name="Hubbard S.S."/>
            <person name="Banfield J.F."/>
        </authorList>
    </citation>
    <scope>NUCLEOTIDE SEQUENCE [LARGE SCALE GENOMIC DNA]</scope>
</reference>
<organism evidence="2 3">
    <name type="scientific">candidate division WWE3 bacterium RIFCSPHIGHO2_02_FULL_38_14</name>
    <dbReference type="NCBI Taxonomy" id="1802620"/>
    <lineage>
        <taxon>Bacteria</taxon>
        <taxon>Katanobacteria</taxon>
    </lineage>
</organism>
<keyword evidence="1" id="KW-0472">Membrane</keyword>
<name>A0A1F4VBQ8_UNCKA</name>
<feature type="transmembrane region" description="Helical" evidence="1">
    <location>
        <begin position="36"/>
        <end position="56"/>
    </location>
</feature>
<feature type="transmembrane region" description="Helical" evidence="1">
    <location>
        <begin position="63"/>
        <end position="83"/>
    </location>
</feature>
<dbReference type="Proteomes" id="UP000178127">
    <property type="component" value="Unassembled WGS sequence"/>
</dbReference>